<comment type="caution">
    <text evidence="2">The sequence shown here is derived from an EMBL/GenBank/DDBJ whole genome shotgun (WGS) entry which is preliminary data.</text>
</comment>
<organism evidence="2 3">
    <name type="scientific">Ziziphus jujuba var. spinosa</name>
    <dbReference type="NCBI Taxonomy" id="714518"/>
    <lineage>
        <taxon>Eukaryota</taxon>
        <taxon>Viridiplantae</taxon>
        <taxon>Streptophyta</taxon>
        <taxon>Embryophyta</taxon>
        <taxon>Tracheophyta</taxon>
        <taxon>Spermatophyta</taxon>
        <taxon>Magnoliopsida</taxon>
        <taxon>eudicotyledons</taxon>
        <taxon>Gunneridae</taxon>
        <taxon>Pentapetalae</taxon>
        <taxon>rosids</taxon>
        <taxon>fabids</taxon>
        <taxon>Rosales</taxon>
        <taxon>Rhamnaceae</taxon>
        <taxon>Paliureae</taxon>
        <taxon>Ziziphus</taxon>
    </lineage>
</organism>
<dbReference type="AlphaFoldDB" id="A0A978UKI8"/>
<dbReference type="PANTHER" id="PTHR36766">
    <property type="entry name" value="PLANT BROAD-SPECTRUM MILDEW RESISTANCE PROTEIN RPW8"/>
    <property type="match status" value="1"/>
</dbReference>
<gene>
    <name evidence="2" type="ORF">FEM48_Zijuj10G0016200</name>
</gene>
<dbReference type="SUPFAM" id="SSF52058">
    <property type="entry name" value="L domain-like"/>
    <property type="match status" value="1"/>
</dbReference>
<evidence type="ECO:0000313" key="3">
    <source>
        <dbReference type="Proteomes" id="UP000813462"/>
    </source>
</evidence>
<dbReference type="EMBL" id="JAEACU010000010">
    <property type="protein sequence ID" value="KAH7515340.1"/>
    <property type="molecule type" value="Genomic_DNA"/>
</dbReference>
<proteinExistence type="predicted"/>
<evidence type="ECO:0000313" key="2">
    <source>
        <dbReference type="EMBL" id="KAH7515340.1"/>
    </source>
</evidence>
<protein>
    <recommendedName>
        <fullName evidence="4">Disease resistance protein At3g14460</fullName>
    </recommendedName>
</protein>
<dbReference type="Proteomes" id="UP000813462">
    <property type="component" value="Unassembled WGS sequence"/>
</dbReference>
<dbReference type="GO" id="GO:0006952">
    <property type="term" value="P:defense response"/>
    <property type="evidence" value="ECO:0007669"/>
    <property type="project" value="UniProtKB-KW"/>
</dbReference>
<dbReference type="PANTHER" id="PTHR36766:SF70">
    <property type="entry name" value="DISEASE RESISTANCE PROTEIN RGA4"/>
    <property type="match status" value="1"/>
</dbReference>
<name>A0A978UKI8_ZIZJJ</name>
<keyword evidence="1" id="KW-0611">Plant defense</keyword>
<reference evidence="2" key="1">
    <citation type="journal article" date="2021" name="Front. Plant Sci.">
        <title>Chromosome-Scale Genome Assembly for Chinese Sour Jujube and Insights Into Its Genome Evolution and Domestication Signature.</title>
        <authorList>
            <person name="Shen L.-Y."/>
            <person name="Luo H."/>
            <person name="Wang X.-L."/>
            <person name="Wang X.-M."/>
            <person name="Qiu X.-J."/>
            <person name="Liu H."/>
            <person name="Zhou S.-S."/>
            <person name="Jia K.-H."/>
            <person name="Nie S."/>
            <person name="Bao Y.-T."/>
            <person name="Zhang R.-G."/>
            <person name="Yun Q.-Z."/>
            <person name="Chai Y.-H."/>
            <person name="Lu J.-Y."/>
            <person name="Li Y."/>
            <person name="Zhao S.-W."/>
            <person name="Mao J.-F."/>
            <person name="Jia S.-G."/>
            <person name="Mao Y.-M."/>
        </authorList>
    </citation>
    <scope>NUCLEOTIDE SEQUENCE</scope>
    <source>
        <strain evidence="2">AT0</strain>
        <tissue evidence="2">Leaf</tissue>
    </source>
</reference>
<evidence type="ECO:0008006" key="4">
    <source>
        <dbReference type="Google" id="ProtNLM"/>
    </source>
</evidence>
<dbReference type="Gene3D" id="3.80.10.10">
    <property type="entry name" value="Ribonuclease Inhibitor"/>
    <property type="match status" value="2"/>
</dbReference>
<dbReference type="InterPro" id="IPR032675">
    <property type="entry name" value="LRR_dom_sf"/>
</dbReference>
<sequence>MLNKTYKAFVSPLPTTPSLRKLKLVNCKKLQLQELPQTVESIEIGGCHGVISLTEALRKSQIPCLQSLHIRNCPSSFIFPAGCLPSTLTALEIKKFQGSKKLKKLPEQMRNLLPFLYFLEISNCPELESFPEGDLPSNLNELWVMNCPKLIAQRMKWNLHALQALKDFSIGDECGGGGTSTINLSRTSTHLEMPSIGKAATTRMSAWEEWTTIEIEDGQVFPKLQELEINNCNRTPAIRELALGKSEKLELQELPETVESIRIGGCLGVESLMEALRESQTSCFQSLYVSDCSLPISLAAGCLPATLTELEIKNLSDNNMLSHELTTLSTVYIIGCPKFISFHEGRLHAPNLTHLTVLDCKKLKDGVASLESFSFSEMIAWEEWSTIEVEDVEVFPKLQELEINNCNKLQTVDWPRNLPCLTKLITDGDEVPISSLPRTPAISLLGVRQV</sequence>
<accession>A0A978UKI8</accession>
<evidence type="ECO:0000256" key="1">
    <source>
        <dbReference type="ARBA" id="ARBA00022821"/>
    </source>
</evidence>